<evidence type="ECO:0000256" key="5">
    <source>
        <dbReference type="SAM" id="MobiDB-lite"/>
    </source>
</evidence>
<evidence type="ECO:0000313" key="9">
    <source>
        <dbReference type="Proteomes" id="UP000549394"/>
    </source>
</evidence>
<dbReference type="PANTHER" id="PTHR23192">
    <property type="entry name" value="OLFACTOMEDIN-RELATED"/>
    <property type="match status" value="1"/>
</dbReference>
<dbReference type="EMBL" id="CAJFCJ010000024">
    <property type="protein sequence ID" value="CAD5124905.1"/>
    <property type="molecule type" value="Genomic_DNA"/>
</dbReference>
<evidence type="ECO:0000256" key="2">
    <source>
        <dbReference type="ARBA" id="ARBA00022525"/>
    </source>
</evidence>
<dbReference type="AlphaFoldDB" id="A0A7I8W9T7"/>
<evidence type="ECO:0000256" key="3">
    <source>
        <dbReference type="PROSITE-ProRule" id="PRU00446"/>
    </source>
</evidence>
<proteinExistence type="predicted"/>
<keyword evidence="2" id="KW-0964">Secreted</keyword>
<comment type="caution">
    <text evidence="3">Lacks conserved residue(s) required for the propagation of feature annotation.</text>
</comment>
<dbReference type="PANTHER" id="PTHR23192:SF87">
    <property type="entry name" value="AMASSIN-3"/>
    <property type="match status" value="1"/>
</dbReference>
<feature type="compositionally biased region" description="Basic residues" evidence="5">
    <location>
        <begin position="93"/>
        <end position="111"/>
    </location>
</feature>
<comment type="caution">
    <text evidence="8">The sequence shown here is derived from an EMBL/GenBank/DDBJ whole genome shotgun (WGS) entry which is preliminary data.</text>
</comment>
<feature type="coiled-coil region" evidence="4">
    <location>
        <begin position="37"/>
        <end position="74"/>
    </location>
</feature>
<dbReference type="GO" id="GO:0007165">
    <property type="term" value="P:signal transduction"/>
    <property type="evidence" value="ECO:0007669"/>
    <property type="project" value="TreeGrafter"/>
</dbReference>
<dbReference type="InterPro" id="IPR050605">
    <property type="entry name" value="Olfactomedin-like_domain"/>
</dbReference>
<reference evidence="8 9" key="1">
    <citation type="submission" date="2020-08" db="EMBL/GenBank/DDBJ databases">
        <authorList>
            <person name="Hejnol A."/>
        </authorList>
    </citation>
    <scope>NUCLEOTIDE SEQUENCE [LARGE SCALE GENOMIC DNA]</scope>
</reference>
<dbReference type="PROSITE" id="PS51132">
    <property type="entry name" value="OLF"/>
    <property type="match status" value="1"/>
</dbReference>
<feature type="chain" id="PRO_5029441601" evidence="6">
    <location>
        <begin position="20"/>
        <end position="566"/>
    </location>
</feature>
<keyword evidence="9" id="KW-1185">Reference proteome</keyword>
<evidence type="ECO:0000313" key="8">
    <source>
        <dbReference type="EMBL" id="CAD5124905.1"/>
    </source>
</evidence>
<feature type="region of interest" description="Disordered" evidence="5">
    <location>
        <begin position="93"/>
        <end position="114"/>
    </location>
</feature>
<dbReference type="InterPro" id="IPR003112">
    <property type="entry name" value="Olfac-like_dom"/>
</dbReference>
<dbReference type="OrthoDB" id="6058931at2759"/>
<dbReference type="GO" id="GO:0005615">
    <property type="term" value="C:extracellular space"/>
    <property type="evidence" value="ECO:0007669"/>
    <property type="project" value="TreeGrafter"/>
</dbReference>
<accession>A0A7I8W9T7</accession>
<evidence type="ECO:0000259" key="7">
    <source>
        <dbReference type="PROSITE" id="PS51132"/>
    </source>
</evidence>
<dbReference type="Proteomes" id="UP000549394">
    <property type="component" value="Unassembled WGS sequence"/>
</dbReference>
<keyword evidence="4" id="KW-0175">Coiled coil</keyword>
<gene>
    <name evidence="8" type="ORF">DGYR_LOCUS12378</name>
</gene>
<feature type="region of interest" description="Disordered" evidence="5">
    <location>
        <begin position="256"/>
        <end position="286"/>
    </location>
</feature>
<evidence type="ECO:0000256" key="1">
    <source>
        <dbReference type="ARBA" id="ARBA00004613"/>
    </source>
</evidence>
<dbReference type="Pfam" id="PF02191">
    <property type="entry name" value="OLF"/>
    <property type="match status" value="1"/>
</dbReference>
<feature type="compositionally biased region" description="Basic and acidic residues" evidence="5">
    <location>
        <begin position="266"/>
        <end position="278"/>
    </location>
</feature>
<protein>
    <submittedName>
        <fullName evidence="8">DgyrCDS13153</fullName>
    </submittedName>
</protein>
<evidence type="ECO:0000256" key="6">
    <source>
        <dbReference type="SAM" id="SignalP"/>
    </source>
</evidence>
<sequence length="566" mass="65703">MLGATFCFLFLILICNTSTELNSDRKSTVVEWFQDAFDVLERRIDILEQRIGNLDRLEERMENMRLSIGRLDRISDTLMRFKTSNERRLRPRSINVKKKLSKRRRKSSGSKKRLDAVDAQLRQIRLDLTNHTKILNSHEFELSEIENLIKQNGNNIELDEKLAGIGRLDRITDKMEMDISKILYDINTCKSNFTKLYHNVSKIELNLPSKAQFTLMERNIQNNKEAIELKSQNIDSNTLKLDAVLDTLESGLSLKSTVPPIVQPKPTEKSDRNAKTERQIQVPDQGGISETVESSCRVDKIDHRKNLASYIWAQAGSFQKDAKSEDSTVYTFRSNKNVFLHAYQNESALSKQRRRILKLMARKYHLPFKCSGTGNLVYNHTLFCISINGRLQAYDLNRKNKPYRGKKFPDIAHNDQSPYKFSTDYTSHQLASDSKSIYLTASSVKQENYGKLVLYKMHPSSRNIKILEEFHLNLNKSDVIGTFFACGKLHVLDWKPTKPNLYVKYIYDTTERKGWKLSSDELVIDTIPTKTYSSFNYNWKERKLYVWSSYYARGQLDSFDVSIVDN</sequence>
<keyword evidence="6" id="KW-0732">Signal</keyword>
<comment type="subcellular location">
    <subcellularLocation>
        <location evidence="1">Secreted</location>
    </subcellularLocation>
</comment>
<dbReference type="SMART" id="SM00284">
    <property type="entry name" value="OLF"/>
    <property type="match status" value="1"/>
</dbReference>
<evidence type="ECO:0000256" key="4">
    <source>
        <dbReference type="SAM" id="Coils"/>
    </source>
</evidence>
<feature type="domain" description="Olfactomedin-like" evidence="7">
    <location>
        <begin position="295"/>
        <end position="561"/>
    </location>
</feature>
<organism evidence="8 9">
    <name type="scientific">Dimorphilus gyrociliatus</name>
    <dbReference type="NCBI Taxonomy" id="2664684"/>
    <lineage>
        <taxon>Eukaryota</taxon>
        <taxon>Metazoa</taxon>
        <taxon>Spiralia</taxon>
        <taxon>Lophotrochozoa</taxon>
        <taxon>Annelida</taxon>
        <taxon>Polychaeta</taxon>
        <taxon>Polychaeta incertae sedis</taxon>
        <taxon>Dinophilidae</taxon>
        <taxon>Dimorphilus</taxon>
    </lineage>
</organism>
<feature type="signal peptide" evidence="6">
    <location>
        <begin position="1"/>
        <end position="19"/>
    </location>
</feature>
<name>A0A7I8W9T7_9ANNE</name>